<dbReference type="GO" id="GO:0007188">
    <property type="term" value="P:adenylate cyclase-modulating G protein-coupled receptor signaling pathway"/>
    <property type="evidence" value="ECO:0007669"/>
    <property type="project" value="TreeGrafter"/>
</dbReference>
<feature type="transmembrane region" description="Helical" evidence="6">
    <location>
        <begin position="40"/>
        <end position="61"/>
    </location>
</feature>
<accession>A0A5Q0TWM3</accession>
<evidence type="ECO:0000256" key="1">
    <source>
        <dbReference type="ARBA" id="ARBA00004141"/>
    </source>
</evidence>
<dbReference type="InterPro" id="IPR002001">
    <property type="entry name" value="GPCR_2_diuretic_rcpt"/>
</dbReference>
<keyword evidence="3 6" id="KW-1133">Transmembrane helix</keyword>
<evidence type="ECO:0000256" key="4">
    <source>
        <dbReference type="ARBA" id="ARBA00023136"/>
    </source>
</evidence>
<evidence type="ECO:0000313" key="8">
    <source>
        <dbReference type="EMBL" id="QGA72527.1"/>
    </source>
</evidence>
<dbReference type="EMBL" id="MK751523">
    <property type="protein sequence ID" value="QGA72527.1"/>
    <property type="molecule type" value="mRNA"/>
</dbReference>
<evidence type="ECO:0000256" key="5">
    <source>
        <dbReference type="SAM" id="MobiDB-lite"/>
    </source>
</evidence>
<dbReference type="Gene3D" id="1.20.1070.10">
    <property type="entry name" value="Rhodopsin 7-helix transmembrane proteins"/>
    <property type="match status" value="1"/>
</dbReference>
<keyword evidence="8" id="KW-0675">Receptor</keyword>
<feature type="region of interest" description="Disordered" evidence="5">
    <location>
        <begin position="272"/>
        <end position="302"/>
    </location>
</feature>
<dbReference type="AlphaFoldDB" id="A0A5Q0TWM3"/>
<dbReference type="PROSITE" id="PS50261">
    <property type="entry name" value="G_PROTEIN_RECEP_F2_4"/>
    <property type="match status" value="1"/>
</dbReference>
<dbReference type="GO" id="GO:0007166">
    <property type="term" value="P:cell surface receptor signaling pathway"/>
    <property type="evidence" value="ECO:0007669"/>
    <property type="project" value="InterPro"/>
</dbReference>
<dbReference type="GO" id="GO:0008036">
    <property type="term" value="F:diuretic hormone receptor activity"/>
    <property type="evidence" value="ECO:0007669"/>
    <property type="project" value="InterPro"/>
</dbReference>
<evidence type="ECO:0000256" key="3">
    <source>
        <dbReference type="ARBA" id="ARBA00022989"/>
    </source>
</evidence>
<feature type="domain" description="G-protein coupled receptors family 2 profile 2" evidence="7">
    <location>
        <begin position="1"/>
        <end position="208"/>
    </location>
</feature>
<organism evidence="8">
    <name type="scientific">Rhynchophorus ferrugineus</name>
    <name type="common">Red palm weevil</name>
    <name type="synonym">Curculio ferrugineus</name>
    <dbReference type="NCBI Taxonomy" id="354439"/>
    <lineage>
        <taxon>Eukaryota</taxon>
        <taxon>Metazoa</taxon>
        <taxon>Ecdysozoa</taxon>
        <taxon>Arthropoda</taxon>
        <taxon>Hexapoda</taxon>
        <taxon>Insecta</taxon>
        <taxon>Pterygota</taxon>
        <taxon>Neoptera</taxon>
        <taxon>Endopterygota</taxon>
        <taxon>Coleoptera</taxon>
        <taxon>Polyphaga</taxon>
        <taxon>Cucujiformia</taxon>
        <taxon>Curculionidae</taxon>
        <taxon>Dryophthorinae</taxon>
        <taxon>Rhynchophorus</taxon>
    </lineage>
</organism>
<dbReference type="InterPro" id="IPR017983">
    <property type="entry name" value="GPCR_2_secretin-like_CS"/>
</dbReference>
<dbReference type="GO" id="GO:0017046">
    <property type="term" value="F:peptide hormone binding"/>
    <property type="evidence" value="ECO:0007669"/>
    <property type="project" value="TreeGrafter"/>
</dbReference>
<feature type="transmembrane region" description="Helical" evidence="6">
    <location>
        <begin position="116"/>
        <end position="141"/>
    </location>
</feature>
<feature type="transmembrane region" description="Helical" evidence="6">
    <location>
        <begin position="73"/>
        <end position="96"/>
    </location>
</feature>
<sequence>MNLMWSYLLTYVTWIIFLIGVNFREQMAIMCVFLVTLLHYFHITTFFWMFVEGLYLYILVVRTLTRESFKLRVYLAIGWGTPLFFIIVWAVLKTLIPPPPDPSDSCHWFRDTNLDLLFQVPTIAVIFINIIFMISIMVVLVTKLRSANTLEIQQYRKAVKALAILIPLLGVTYAITIYAPAFSIWEIFRSVLLSLQGCMVTLFYCFMNAEVQNTLRHHFQTWKTKKSLRQNRLRSSSRSKDWSPRSRTESLRFDVPHSRRITECTLVGADEDLDDDDERHSAKLRASPLNQTKESLLPNSRKESFSREPLLRRFSNESVNVAHQHSHNALHPGRKCNSDVQVNKDTLNPNAVFCTQRKESLVNQPLLEQSEDSPTAAESKIADFGGLLYPRVAVMVDERGASIVVPSGWDKGRDG</sequence>
<dbReference type="PANTHER" id="PTHR45620:SF15">
    <property type="entry name" value="DIURETIC HORMONE 44 RECEPTOR 1-RELATED"/>
    <property type="match status" value="1"/>
</dbReference>
<evidence type="ECO:0000256" key="6">
    <source>
        <dbReference type="SAM" id="Phobius"/>
    </source>
</evidence>
<dbReference type="SUPFAM" id="SSF81321">
    <property type="entry name" value="Family A G protein-coupled receptor-like"/>
    <property type="match status" value="1"/>
</dbReference>
<dbReference type="PRINTS" id="PR00249">
    <property type="entry name" value="GPCRSECRETIN"/>
</dbReference>
<dbReference type="PRINTS" id="PR01127">
    <property type="entry name" value="DIUHORMONER"/>
</dbReference>
<feature type="transmembrane region" description="Helical" evidence="6">
    <location>
        <begin position="162"/>
        <end position="181"/>
    </location>
</feature>
<dbReference type="PANTHER" id="PTHR45620">
    <property type="entry name" value="PDF RECEPTOR-LIKE PROTEIN-RELATED"/>
    <property type="match status" value="1"/>
</dbReference>
<keyword evidence="2 6" id="KW-0812">Transmembrane</keyword>
<dbReference type="InterPro" id="IPR017981">
    <property type="entry name" value="GPCR_2-like_7TM"/>
</dbReference>
<keyword evidence="4 6" id="KW-0472">Membrane</keyword>
<protein>
    <submittedName>
        <fullName evidence="8">Diuretic hormone receptor-like protein</fullName>
    </submittedName>
</protein>
<comment type="subcellular location">
    <subcellularLocation>
        <location evidence="1">Membrane</location>
        <topology evidence="1">Multi-pass membrane protein</topology>
    </subcellularLocation>
</comment>
<dbReference type="PROSITE" id="PS00650">
    <property type="entry name" value="G_PROTEIN_RECEP_F2_2"/>
    <property type="match status" value="1"/>
</dbReference>
<dbReference type="GO" id="GO:0005886">
    <property type="term" value="C:plasma membrane"/>
    <property type="evidence" value="ECO:0007669"/>
    <property type="project" value="TreeGrafter"/>
</dbReference>
<feature type="compositionally biased region" description="Polar residues" evidence="5">
    <location>
        <begin position="288"/>
        <end position="298"/>
    </location>
</feature>
<reference evidence="8" key="1">
    <citation type="submission" date="2019-04" db="EMBL/GenBank/DDBJ databases">
        <title>Identification and expression profiles of neuropeptides and their G protein-coupled receptors in the Red palm weevil Rhynchophorus ferrugineus (Coleoptera: Curculionidae).</title>
        <authorList>
            <person name="Zhang H."/>
            <person name="Bai J."/>
            <person name="Huang S."/>
            <person name="Hou Y."/>
        </authorList>
    </citation>
    <scope>NUCLEOTIDE SEQUENCE</scope>
</reference>
<dbReference type="InterPro" id="IPR050332">
    <property type="entry name" value="GPCR_2"/>
</dbReference>
<gene>
    <name evidence="8" type="primary">GPCR</name>
</gene>
<proteinExistence type="evidence at transcript level"/>
<evidence type="ECO:0000256" key="2">
    <source>
        <dbReference type="ARBA" id="ARBA00022692"/>
    </source>
</evidence>
<dbReference type="GO" id="GO:0008528">
    <property type="term" value="F:G protein-coupled peptide receptor activity"/>
    <property type="evidence" value="ECO:0007669"/>
    <property type="project" value="TreeGrafter"/>
</dbReference>
<dbReference type="Pfam" id="PF00002">
    <property type="entry name" value="7tm_2"/>
    <property type="match status" value="1"/>
</dbReference>
<dbReference type="InterPro" id="IPR000832">
    <property type="entry name" value="GPCR_2_secretin-like"/>
</dbReference>
<evidence type="ECO:0000259" key="7">
    <source>
        <dbReference type="PROSITE" id="PS50261"/>
    </source>
</evidence>
<name>A0A5Q0TWM3_RHYFE</name>